<comment type="caution">
    <text evidence="3">The sequence shown here is derived from an EMBL/GenBank/DDBJ whole genome shotgun (WGS) entry which is preliminary data.</text>
</comment>
<dbReference type="PANTHER" id="PTHR46825:SF9">
    <property type="entry name" value="BETA-LACTAMASE-RELATED DOMAIN-CONTAINING PROTEIN"/>
    <property type="match status" value="1"/>
</dbReference>
<evidence type="ECO:0000313" key="3">
    <source>
        <dbReference type="EMBL" id="GFR63553.1"/>
    </source>
</evidence>
<sequence length="912" mass="101974">MLANCVDHQDHSYSVLSGDQQPNGDTKARWKCFDNIISKFLVEQRIPGASVAISRHEKIIYKQGYGIAGCSRRVHPDSVFRIASISKPITAAVVLHVCKEANVSLDRPVFGRQGTWHAYSNLGYLALGEVVEEITQKPYKDVLQDFLQKLCIPGVAVGQRGRSDWDGLEVEYFNNKDPNVVESLYPNEGLVLPQYGGMAMPSSASYGGLIADTSSLLQFLYCMELSVSASLPTELMLFQTVESPKDWESMLDDTTNSTNFQEQSASVEGNLPQMLCEKSKNSLSEKHQNNSGSCGDFQAVPLMSFTQAKETLSRPRYELPSAGDWYGLGWDVQDNGTTWGHTGGMEGTCGTLYHHGQSGLNWAFLLNSWAQDCDLNGVMKSGLMMTDLTSEKEDGSPVFTGLESLTWTCCKRCSSHSGAIKVVTENRCQVILLNTTESEVLEVLPEMKRQSYFVTWFCCMSQQLGADLETKEILKSDDCSHQKKEKSQTYSFKALEYNTCSCQKYCFIFTQTSLTFIDYTLIFNMQAQELKDTLCEYKDKGYFITFLDSYCSNSSLRFNAVFSLDGGHAENCPKSSSFSTVPTPVSDNTSYSNTTAQQSSHSASCIDSVTQKRNVGLEKTEVYLTKKAREYVRFARSMVDSYWILVQTVTEIDRDLWVSVVLKPKTLRHHAPHHSAKGDAKYRRANKRKSFSKTNDSLTCSRLSNDSLLVRKVTRSQTSKALPTPERNLSQSKLVDSLQEDHPHDGFTSSKTKFMIDPVSNTKISKFKKSVGVQDSVYWVQITPESFLTELHRQIQKGRSLKYTKFYTVSGKPYVSAVWTLPTSGTDTNCFLANTSVSKTCPQTSYTTQKCPGSGNEPDLSSMNNRYHRTAMSKYGLLPELAEAASKNLVLQSLSEYSEEDGSVYYAAIWFA</sequence>
<protein>
    <submittedName>
        <fullName evidence="3">N-acyl-D-amino-acid deacylase</fullName>
    </submittedName>
</protein>
<dbReference type="InterPro" id="IPR050491">
    <property type="entry name" value="AmpC-like"/>
</dbReference>
<accession>A0AAV4ERE8</accession>
<dbReference type="InterPro" id="IPR012338">
    <property type="entry name" value="Beta-lactam/transpept-like"/>
</dbReference>
<dbReference type="EMBL" id="BMAT01007409">
    <property type="protein sequence ID" value="GFR63553.1"/>
    <property type="molecule type" value="Genomic_DNA"/>
</dbReference>
<name>A0AAV4ERE8_9GAST</name>
<dbReference type="InterPro" id="IPR001466">
    <property type="entry name" value="Beta-lactam-related"/>
</dbReference>
<feature type="compositionally biased region" description="Polar residues" evidence="1">
    <location>
        <begin position="715"/>
        <end position="734"/>
    </location>
</feature>
<dbReference type="Pfam" id="PF17660">
    <property type="entry name" value="BTRD1"/>
    <property type="match status" value="2"/>
</dbReference>
<feature type="region of interest" description="Disordered" evidence="1">
    <location>
        <begin position="668"/>
        <end position="698"/>
    </location>
</feature>
<dbReference type="SUPFAM" id="SSF56601">
    <property type="entry name" value="beta-lactamase/transpeptidase-like"/>
    <property type="match status" value="1"/>
</dbReference>
<gene>
    <name evidence="3" type="ORF">ElyMa_003608100</name>
</gene>
<organism evidence="3 4">
    <name type="scientific">Elysia marginata</name>
    <dbReference type="NCBI Taxonomy" id="1093978"/>
    <lineage>
        <taxon>Eukaryota</taxon>
        <taxon>Metazoa</taxon>
        <taxon>Spiralia</taxon>
        <taxon>Lophotrochozoa</taxon>
        <taxon>Mollusca</taxon>
        <taxon>Gastropoda</taxon>
        <taxon>Heterobranchia</taxon>
        <taxon>Euthyneura</taxon>
        <taxon>Panpulmonata</taxon>
        <taxon>Sacoglossa</taxon>
        <taxon>Placobranchoidea</taxon>
        <taxon>Plakobranchidae</taxon>
        <taxon>Elysia</taxon>
    </lineage>
</organism>
<dbReference type="AlphaFoldDB" id="A0AAV4ERE8"/>
<dbReference type="Pfam" id="PF00144">
    <property type="entry name" value="Beta-lactamase"/>
    <property type="match status" value="1"/>
</dbReference>
<dbReference type="Proteomes" id="UP000762676">
    <property type="component" value="Unassembled WGS sequence"/>
</dbReference>
<dbReference type="PANTHER" id="PTHR46825">
    <property type="entry name" value="D-ALANYL-D-ALANINE-CARBOXYPEPTIDASE/ENDOPEPTIDASE AMPH"/>
    <property type="match status" value="1"/>
</dbReference>
<evidence type="ECO:0000259" key="2">
    <source>
        <dbReference type="Pfam" id="PF00144"/>
    </source>
</evidence>
<evidence type="ECO:0000256" key="1">
    <source>
        <dbReference type="SAM" id="MobiDB-lite"/>
    </source>
</evidence>
<evidence type="ECO:0000313" key="4">
    <source>
        <dbReference type="Proteomes" id="UP000762676"/>
    </source>
</evidence>
<dbReference type="InterPro" id="IPR049511">
    <property type="entry name" value="PGH-like_rpt"/>
</dbReference>
<keyword evidence="4" id="KW-1185">Reference proteome</keyword>
<feature type="domain" description="Beta-lactamase-related" evidence="2">
    <location>
        <begin position="33"/>
        <end position="109"/>
    </location>
</feature>
<reference evidence="3 4" key="1">
    <citation type="journal article" date="2021" name="Elife">
        <title>Chloroplast acquisition without the gene transfer in kleptoplastic sea slugs, Plakobranchus ocellatus.</title>
        <authorList>
            <person name="Maeda T."/>
            <person name="Takahashi S."/>
            <person name="Yoshida T."/>
            <person name="Shimamura S."/>
            <person name="Takaki Y."/>
            <person name="Nagai Y."/>
            <person name="Toyoda A."/>
            <person name="Suzuki Y."/>
            <person name="Arimoto A."/>
            <person name="Ishii H."/>
            <person name="Satoh N."/>
            <person name="Nishiyama T."/>
            <person name="Hasebe M."/>
            <person name="Maruyama T."/>
            <person name="Minagawa J."/>
            <person name="Obokata J."/>
            <person name="Shigenobu S."/>
        </authorList>
    </citation>
    <scope>NUCLEOTIDE SEQUENCE [LARGE SCALE GENOMIC DNA]</scope>
</reference>
<dbReference type="Gene3D" id="3.40.710.10">
    <property type="entry name" value="DD-peptidase/beta-lactamase superfamily"/>
    <property type="match status" value="2"/>
</dbReference>
<proteinExistence type="predicted"/>
<feature type="region of interest" description="Disordered" evidence="1">
    <location>
        <begin position="714"/>
        <end position="750"/>
    </location>
</feature>